<dbReference type="AlphaFoldDB" id="A0A0A8Y2Z9"/>
<sequence>MHLIQQKHHTPELGTKRKQNCSKY</sequence>
<protein>
    <submittedName>
        <fullName evidence="2">Uncharacterized protein</fullName>
    </submittedName>
</protein>
<proteinExistence type="predicted"/>
<organism evidence="2">
    <name type="scientific">Arundo donax</name>
    <name type="common">Giant reed</name>
    <name type="synonym">Donax arundinaceus</name>
    <dbReference type="NCBI Taxonomy" id="35708"/>
    <lineage>
        <taxon>Eukaryota</taxon>
        <taxon>Viridiplantae</taxon>
        <taxon>Streptophyta</taxon>
        <taxon>Embryophyta</taxon>
        <taxon>Tracheophyta</taxon>
        <taxon>Spermatophyta</taxon>
        <taxon>Magnoliopsida</taxon>
        <taxon>Liliopsida</taxon>
        <taxon>Poales</taxon>
        <taxon>Poaceae</taxon>
        <taxon>PACMAD clade</taxon>
        <taxon>Arundinoideae</taxon>
        <taxon>Arundineae</taxon>
        <taxon>Arundo</taxon>
    </lineage>
</organism>
<reference evidence="2" key="2">
    <citation type="journal article" date="2015" name="Data Brief">
        <title>Shoot transcriptome of the giant reed, Arundo donax.</title>
        <authorList>
            <person name="Barrero R.A."/>
            <person name="Guerrero F.D."/>
            <person name="Moolhuijzen P."/>
            <person name="Goolsby J.A."/>
            <person name="Tidwell J."/>
            <person name="Bellgard S.E."/>
            <person name="Bellgard M.I."/>
        </authorList>
    </citation>
    <scope>NUCLEOTIDE SEQUENCE</scope>
    <source>
        <tissue evidence="2">Shoot tissue taken approximately 20 cm above the soil surface</tissue>
    </source>
</reference>
<name>A0A0A8Y2Z9_ARUDO</name>
<accession>A0A0A8Y2Z9</accession>
<dbReference type="EMBL" id="GBRH01278270">
    <property type="protein sequence ID" value="JAD19625.1"/>
    <property type="molecule type" value="Transcribed_RNA"/>
</dbReference>
<feature type="region of interest" description="Disordered" evidence="1">
    <location>
        <begin position="1"/>
        <end position="24"/>
    </location>
</feature>
<evidence type="ECO:0000313" key="2">
    <source>
        <dbReference type="EMBL" id="JAD19625.1"/>
    </source>
</evidence>
<evidence type="ECO:0000256" key="1">
    <source>
        <dbReference type="SAM" id="MobiDB-lite"/>
    </source>
</evidence>
<reference evidence="2" key="1">
    <citation type="submission" date="2014-09" db="EMBL/GenBank/DDBJ databases">
        <authorList>
            <person name="Magalhaes I.L.F."/>
            <person name="Oliveira U."/>
            <person name="Santos F.R."/>
            <person name="Vidigal T.H.D.A."/>
            <person name="Brescovit A.D."/>
            <person name="Santos A.J."/>
        </authorList>
    </citation>
    <scope>NUCLEOTIDE SEQUENCE</scope>
    <source>
        <tissue evidence="2">Shoot tissue taken approximately 20 cm above the soil surface</tissue>
    </source>
</reference>